<accession>A0AAV2T904</accession>
<evidence type="ECO:0000313" key="1">
    <source>
        <dbReference type="EMBL" id="CAL5132509.1"/>
    </source>
</evidence>
<organism evidence="1 2">
    <name type="scientific">Calicophoron daubneyi</name>
    <name type="common">Rumen fluke</name>
    <name type="synonym">Paramphistomum daubneyi</name>
    <dbReference type="NCBI Taxonomy" id="300641"/>
    <lineage>
        <taxon>Eukaryota</taxon>
        <taxon>Metazoa</taxon>
        <taxon>Spiralia</taxon>
        <taxon>Lophotrochozoa</taxon>
        <taxon>Platyhelminthes</taxon>
        <taxon>Trematoda</taxon>
        <taxon>Digenea</taxon>
        <taxon>Plagiorchiida</taxon>
        <taxon>Pronocephalata</taxon>
        <taxon>Paramphistomoidea</taxon>
        <taxon>Paramphistomidae</taxon>
        <taxon>Calicophoron</taxon>
    </lineage>
</organism>
<name>A0AAV2T904_CALDB</name>
<reference evidence="1" key="1">
    <citation type="submission" date="2024-06" db="EMBL/GenBank/DDBJ databases">
        <authorList>
            <person name="Liu X."/>
            <person name="Lenzi L."/>
            <person name="Haldenby T S."/>
            <person name="Uol C."/>
        </authorList>
    </citation>
    <scope>NUCLEOTIDE SEQUENCE</scope>
</reference>
<dbReference type="EMBL" id="CAXLJL010000125">
    <property type="protein sequence ID" value="CAL5132509.1"/>
    <property type="molecule type" value="Genomic_DNA"/>
</dbReference>
<proteinExistence type="predicted"/>
<dbReference type="Proteomes" id="UP001497525">
    <property type="component" value="Unassembled WGS sequence"/>
</dbReference>
<comment type="caution">
    <text evidence="1">The sequence shown here is derived from an EMBL/GenBank/DDBJ whole genome shotgun (WGS) entry which is preliminary data.</text>
</comment>
<dbReference type="AlphaFoldDB" id="A0AAV2T904"/>
<gene>
    <name evidence="1" type="ORF">CDAUBV1_LOCUS5359</name>
</gene>
<sequence length="259" mass="29848">MERVFKPSVRGLRFRPFRRPATAIGYNELDDGTFKITNLSCKNYRKLRWDMPIRISPPAAKSVVSIPIKILTGRSRNAVFARKVDYYRSIDAVHFSDQSRVLEGYKSRVNQLREQRLRLLGDVCYCINHPGHYEVLRERMKEQYETAEEAKCKARKIRCKTAPETPTRSLDPVVKLPPINQTSLYLNKLDTSQTSQDELTSLNSAETLPTESAQSLYRKAEFILNSSSELPTPNTQRPKVPLFYRRRGLSFTKVTASDE</sequence>
<protein>
    <submittedName>
        <fullName evidence="1">Uncharacterized protein</fullName>
    </submittedName>
</protein>
<evidence type="ECO:0000313" key="2">
    <source>
        <dbReference type="Proteomes" id="UP001497525"/>
    </source>
</evidence>